<dbReference type="Pfam" id="PF08753">
    <property type="entry name" value="NikR_C"/>
    <property type="match status" value="1"/>
</dbReference>
<dbReference type="PANTHER" id="PTHR34719">
    <property type="entry name" value="NICKEL-RESPONSIVE REGULATOR"/>
    <property type="match status" value="1"/>
</dbReference>
<comment type="caution">
    <text evidence="5">The sequence shown here is derived from an EMBL/GenBank/DDBJ whole genome shotgun (WGS) entry which is preliminary data.</text>
</comment>
<dbReference type="InterPro" id="IPR050192">
    <property type="entry name" value="CopG/NikR_regulator"/>
</dbReference>
<dbReference type="Gene3D" id="1.10.1220.10">
    <property type="entry name" value="Met repressor-like"/>
    <property type="match status" value="1"/>
</dbReference>
<dbReference type="InterPro" id="IPR014864">
    <property type="entry name" value="TF_NikR_Ni-bd_C"/>
</dbReference>
<dbReference type="InterPro" id="IPR027271">
    <property type="entry name" value="Acetolactate_synth/TF_NikR_C"/>
</dbReference>
<keyword evidence="1" id="KW-0805">Transcription regulation</keyword>
<gene>
    <name evidence="5" type="ORF">CM19_07760</name>
</gene>
<reference evidence="5 6" key="1">
    <citation type="submission" date="2014-03" db="EMBL/GenBank/DDBJ databases">
        <title>Draft genome sequence of the novel thermoacidophilic archaea Acidianus copahuensis ALE1 strain, isolated from Copahue volcanic area in Neuquen Argentina.</title>
        <authorList>
            <person name="Urbieta M.S."/>
            <person name="Rascovan N."/>
            <person name="Castro C."/>
            <person name="Revale S."/>
            <person name="Giaveno M.A."/>
            <person name="Vazquez M.P."/>
            <person name="Donati E.R."/>
        </authorList>
    </citation>
    <scope>NUCLEOTIDE SEQUENCE [LARGE SCALE GENOMIC DNA]</scope>
    <source>
        <strain evidence="5 6">ALE1</strain>
    </source>
</reference>
<evidence type="ECO:0000313" key="6">
    <source>
        <dbReference type="Proteomes" id="UP000024332"/>
    </source>
</evidence>
<accession>A0A031LNY5</accession>
<dbReference type="Gene3D" id="3.30.70.1150">
    <property type="entry name" value="ACT-like. Chain A, domain 2"/>
    <property type="match status" value="1"/>
</dbReference>
<dbReference type="GO" id="GO:0003677">
    <property type="term" value="F:DNA binding"/>
    <property type="evidence" value="ECO:0007669"/>
    <property type="project" value="TreeGrafter"/>
</dbReference>
<dbReference type="OrthoDB" id="25654at2157"/>
<evidence type="ECO:0000256" key="1">
    <source>
        <dbReference type="ARBA" id="ARBA00023015"/>
    </source>
</evidence>
<keyword evidence="2" id="KW-0238">DNA-binding</keyword>
<organism evidence="5 6">
    <name type="scientific">Candidatus Acidianus copahuensis</name>
    <dbReference type="NCBI Taxonomy" id="1160895"/>
    <lineage>
        <taxon>Archaea</taxon>
        <taxon>Thermoproteota</taxon>
        <taxon>Thermoprotei</taxon>
        <taxon>Sulfolobales</taxon>
        <taxon>Sulfolobaceae</taxon>
        <taxon>Acidianus</taxon>
    </lineage>
</organism>
<dbReference type="STRING" id="1160895.CM19_07760"/>
<dbReference type="InterPro" id="IPR013321">
    <property type="entry name" value="Arc_rbn_hlx_hlx"/>
</dbReference>
<dbReference type="EMBL" id="JFZT01000044">
    <property type="protein sequence ID" value="EZQ04869.1"/>
    <property type="molecule type" value="Genomic_DNA"/>
</dbReference>
<dbReference type="GO" id="GO:0006355">
    <property type="term" value="P:regulation of DNA-templated transcription"/>
    <property type="evidence" value="ECO:0007669"/>
    <property type="project" value="InterPro"/>
</dbReference>
<evidence type="ECO:0000256" key="3">
    <source>
        <dbReference type="ARBA" id="ARBA00023163"/>
    </source>
</evidence>
<dbReference type="InterPro" id="IPR010985">
    <property type="entry name" value="Ribbon_hlx_hlx"/>
</dbReference>
<proteinExistence type="predicted"/>
<name>A0A031LNY5_9CREN</name>
<dbReference type="CDD" id="cd22231">
    <property type="entry name" value="RHH_NikR_HicB-like"/>
    <property type="match status" value="1"/>
</dbReference>
<dbReference type="Proteomes" id="UP000024332">
    <property type="component" value="Unassembled WGS sequence"/>
</dbReference>
<keyword evidence="6" id="KW-1185">Reference proteome</keyword>
<dbReference type="RefSeq" id="WP_048099790.1">
    <property type="nucleotide sequence ID" value="NZ_JFZT01000044.1"/>
</dbReference>
<evidence type="ECO:0000259" key="4">
    <source>
        <dbReference type="Pfam" id="PF08753"/>
    </source>
</evidence>
<keyword evidence="3" id="KW-0804">Transcription</keyword>
<dbReference type="PANTHER" id="PTHR34719:SF2">
    <property type="entry name" value="NICKEL-RESPONSIVE REGULATOR"/>
    <property type="match status" value="1"/>
</dbReference>
<dbReference type="SUPFAM" id="SSF55021">
    <property type="entry name" value="ACT-like"/>
    <property type="match status" value="1"/>
</dbReference>
<feature type="domain" description="Transcription factor NikR nickel binding C-terminal" evidence="4">
    <location>
        <begin position="53"/>
        <end position="125"/>
    </location>
</feature>
<evidence type="ECO:0000313" key="5">
    <source>
        <dbReference type="EMBL" id="EZQ04869.1"/>
    </source>
</evidence>
<dbReference type="InterPro" id="IPR045865">
    <property type="entry name" value="ACT-like_dom_sf"/>
</dbReference>
<dbReference type="SUPFAM" id="SSF47598">
    <property type="entry name" value="Ribbon-helix-helix"/>
    <property type="match status" value="1"/>
</dbReference>
<dbReference type="AlphaFoldDB" id="A0A031LNY5"/>
<protein>
    <submittedName>
        <fullName evidence="5">Nickel-responsive regulator</fullName>
    </submittedName>
</protein>
<sequence>MNVEKISVSLPIELSKDLENYMKNCQIRDRSKVFQMAIRNFLDENSVENREVIGILSVIYNAQATLDITEAQHKDLISVISTMHIHINEEDCMEAIAVKGKKDEVVKLSSHISSIRGVKKVRLTTYYLNENEDNYMR</sequence>
<evidence type="ECO:0000256" key="2">
    <source>
        <dbReference type="ARBA" id="ARBA00023125"/>
    </source>
</evidence>